<accession>A0A4P6A5A0</accession>
<reference evidence="4" key="1">
    <citation type="submission" date="2019-02" db="EMBL/GenBank/DDBJ databases">
        <title>Draft genome sequence of Planktothrix agardhii NIES-905.</title>
        <authorList>
            <person name="Yamaguchi H."/>
            <person name="Suzuki S."/>
            <person name="Kawachi M."/>
        </authorList>
    </citation>
    <scope>NUCLEOTIDE SEQUENCE [LARGE SCALE GENOMIC DNA]</scope>
    <source>
        <strain evidence="4">CCAP 1459/11A</strain>
    </source>
</reference>
<keyword evidence="1" id="KW-0175">Coiled coil</keyword>
<dbReference type="Proteomes" id="UP000299794">
    <property type="component" value="Unassembled WGS sequence"/>
</dbReference>
<evidence type="ECO:0000313" key="3">
    <source>
        <dbReference type="EMBL" id="GDZ96357.1"/>
    </source>
</evidence>
<gene>
    <name evidence="3" type="primary">gvpV</name>
    <name evidence="3" type="ORF">PA905_49040</name>
</gene>
<evidence type="ECO:0000256" key="2">
    <source>
        <dbReference type="SAM" id="MobiDB-lite"/>
    </source>
</evidence>
<name>A0A4P6A5A0_PLAAG</name>
<dbReference type="RefSeq" id="WP_141296512.1">
    <property type="nucleotide sequence ID" value="NZ_BJCD01000096.1"/>
</dbReference>
<proteinExistence type="predicted"/>
<sequence length="108" mass="12312">MRPFRSQPPILPKISTMPRQKTEATLYRSLYQLAVEKKRLQEELESLGQRLETVTQRLGQIENQIQGLETDVKQIAQPKPPETKTTQPPTSTQTKSKPGSVSTFTLDY</sequence>
<feature type="compositionally biased region" description="Polar residues" evidence="2">
    <location>
        <begin position="99"/>
        <end position="108"/>
    </location>
</feature>
<feature type="coiled-coil region" evidence="1">
    <location>
        <begin position="30"/>
        <end position="71"/>
    </location>
</feature>
<feature type="compositionally biased region" description="Low complexity" evidence="2">
    <location>
        <begin position="83"/>
        <end position="98"/>
    </location>
</feature>
<dbReference type="EMBL" id="BJCD01000096">
    <property type="protein sequence ID" value="GDZ96357.1"/>
    <property type="molecule type" value="Genomic_DNA"/>
</dbReference>
<evidence type="ECO:0000256" key="1">
    <source>
        <dbReference type="SAM" id="Coils"/>
    </source>
</evidence>
<dbReference type="AlphaFoldDB" id="A0A4P6A5A0"/>
<feature type="region of interest" description="Disordered" evidence="2">
    <location>
        <begin position="72"/>
        <end position="108"/>
    </location>
</feature>
<comment type="caution">
    <text evidence="3">The sequence shown here is derived from an EMBL/GenBank/DDBJ whole genome shotgun (WGS) entry which is preliminary data.</text>
</comment>
<protein>
    <submittedName>
        <fullName evidence="3">Gas vesicle protein GvpV</fullName>
    </submittedName>
</protein>
<evidence type="ECO:0000313" key="4">
    <source>
        <dbReference type="Proteomes" id="UP000299794"/>
    </source>
</evidence>
<organism evidence="3 4">
    <name type="scientific">Planktothrix agardhii CCAP 1459/11A</name>
    <dbReference type="NCBI Taxonomy" id="282420"/>
    <lineage>
        <taxon>Bacteria</taxon>
        <taxon>Bacillati</taxon>
        <taxon>Cyanobacteriota</taxon>
        <taxon>Cyanophyceae</taxon>
        <taxon>Oscillatoriophycideae</taxon>
        <taxon>Oscillatoriales</taxon>
        <taxon>Microcoleaceae</taxon>
        <taxon>Planktothrix</taxon>
    </lineage>
</organism>